<organism evidence="1 2">
    <name type="scientific">Mycobacterium kansasii</name>
    <dbReference type="NCBI Taxonomy" id="1768"/>
    <lineage>
        <taxon>Bacteria</taxon>
        <taxon>Bacillati</taxon>
        <taxon>Actinomycetota</taxon>
        <taxon>Actinomycetes</taxon>
        <taxon>Mycobacteriales</taxon>
        <taxon>Mycobacteriaceae</taxon>
        <taxon>Mycobacterium</taxon>
    </lineage>
</organism>
<evidence type="ECO:0000313" key="2">
    <source>
        <dbReference type="Proteomes" id="UP000189229"/>
    </source>
</evidence>
<dbReference type="Proteomes" id="UP000189229">
    <property type="component" value="Unassembled WGS sequence"/>
</dbReference>
<evidence type="ECO:0000313" key="1">
    <source>
        <dbReference type="EMBL" id="OOK74224.1"/>
    </source>
</evidence>
<gene>
    <name evidence="1" type="ORF">BZL30_5081</name>
</gene>
<evidence type="ECO:0008006" key="3">
    <source>
        <dbReference type="Google" id="ProtNLM"/>
    </source>
</evidence>
<proteinExistence type="predicted"/>
<accession>A0A1V3X4N6</accession>
<protein>
    <recommendedName>
        <fullName evidence="3">Polyketide cyclase / dehydrase and lipid transport family protein</fullName>
    </recommendedName>
</protein>
<reference evidence="1 2" key="1">
    <citation type="submission" date="2017-02" db="EMBL/GenBank/DDBJ databases">
        <title>Complete genome sequences of Mycobacterium kansasii strains isolated from rhesus macaques.</title>
        <authorList>
            <person name="Panda A."/>
            <person name="Nagaraj S."/>
            <person name="Zhao X."/>
            <person name="Tettelin H."/>
            <person name="Detolla L.J."/>
        </authorList>
    </citation>
    <scope>NUCLEOTIDE SEQUENCE [LARGE SCALE GENOMIC DNA]</scope>
    <source>
        <strain evidence="1 2">11-3813</strain>
    </source>
</reference>
<dbReference type="AlphaFoldDB" id="A0A1V3X4N6"/>
<comment type="caution">
    <text evidence="1">The sequence shown here is derived from an EMBL/GenBank/DDBJ whole genome shotgun (WGS) entry which is preliminary data.</text>
</comment>
<name>A0A1V3X4N6_MYCKA</name>
<dbReference type="EMBL" id="MVBM01000004">
    <property type="protein sequence ID" value="OOK74224.1"/>
    <property type="molecule type" value="Genomic_DNA"/>
</dbReference>
<sequence length="50" mass="5583">MEVSTSSNVDPDSAWKIASDLHRFDDWMTIFGGGAGRCRRRSTRASASRH</sequence>